<feature type="compositionally biased region" description="Polar residues" evidence="1">
    <location>
        <begin position="137"/>
        <end position="148"/>
    </location>
</feature>
<dbReference type="Proteomes" id="UP000886700">
    <property type="component" value="Unplaced"/>
</dbReference>
<accession>A0ABM2WRL2</accession>
<sequence length="210" mass="21461">MAEGGPSVLSMEKETQEIPIPTTQEGGKSTTTPSPTPHLQPRLPGSHSGARRVKDAAGRLGNGTPRADVTALAQGNLPPPSSAPGLARQVPRAAKRGARGIPALGEFLPAWGPCTRGALGNPGAGQVPAGAGPSGPKSATINRTSRMQCSPLGGRSRGPSILLREGPQDQASQPLNPSPPRFQIPLLISSAPKTHESTPIRSCSASSLKH</sequence>
<gene>
    <name evidence="3 4" type="primary">Hcst</name>
</gene>
<protein>
    <submittedName>
        <fullName evidence="3 4">Hematopoietic cell signal transducer isoform X1</fullName>
    </submittedName>
</protein>
<evidence type="ECO:0000313" key="2">
    <source>
        <dbReference type="Proteomes" id="UP000886700"/>
    </source>
</evidence>
<feature type="compositionally biased region" description="Polar residues" evidence="1">
    <location>
        <begin position="199"/>
        <end position="210"/>
    </location>
</feature>
<proteinExistence type="predicted"/>
<dbReference type="RefSeq" id="XP_040591412.1">
    <property type="nucleotide sequence ID" value="XM_040735478.1"/>
</dbReference>
<evidence type="ECO:0000313" key="4">
    <source>
        <dbReference type="RefSeq" id="XP_040591413.1"/>
    </source>
</evidence>
<dbReference type="RefSeq" id="XP_040591413.1">
    <property type="nucleotide sequence ID" value="XM_040735479.1"/>
</dbReference>
<reference evidence="3 4" key="1">
    <citation type="submission" date="2025-05" db="UniProtKB">
        <authorList>
            <consortium name="RefSeq"/>
        </authorList>
    </citation>
    <scope>IDENTIFICATION</scope>
    <source>
        <tissue evidence="3 4">Liver</tissue>
    </source>
</reference>
<feature type="compositionally biased region" description="Low complexity" evidence="1">
    <location>
        <begin position="124"/>
        <end position="136"/>
    </location>
</feature>
<organism evidence="2 4">
    <name type="scientific">Mesocricetus auratus</name>
    <name type="common">Golden hamster</name>
    <dbReference type="NCBI Taxonomy" id="10036"/>
    <lineage>
        <taxon>Eukaryota</taxon>
        <taxon>Metazoa</taxon>
        <taxon>Chordata</taxon>
        <taxon>Craniata</taxon>
        <taxon>Vertebrata</taxon>
        <taxon>Euteleostomi</taxon>
        <taxon>Mammalia</taxon>
        <taxon>Eutheria</taxon>
        <taxon>Euarchontoglires</taxon>
        <taxon>Glires</taxon>
        <taxon>Rodentia</taxon>
        <taxon>Myomorpha</taxon>
        <taxon>Muroidea</taxon>
        <taxon>Cricetidae</taxon>
        <taxon>Cricetinae</taxon>
        <taxon>Mesocricetus</taxon>
    </lineage>
</organism>
<name>A0ABM2WRL2_MESAU</name>
<evidence type="ECO:0000256" key="1">
    <source>
        <dbReference type="SAM" id="MobiDB-lite"/>
    </source>
</evidence>
<keyword evidence="2" id="KW-1185">Reference proteome</keyword>
<evidence type="ECO:0000313" key="3">
    <source>
        <dbReference type="RefSeq" id="XP_040591412.1"/>
    </source>
</evidence>
<feature type="region of interest" description="Disordered" evidence="1">
    <location>
        <begin position="119"/>
        <end position="210"/>
    </location>
</feature>
<dbReference type="GeneID" id="101840403"/>
<feature type="region of interest" description="Disordered" evidence="1">
    <location>
        <begin position="1"/>
        <end position="97"/>
    </location>
</feature>